<name>A0ACB8A5A5_9AGAM</name>
<dbReference type="Proteomes" id="UP000790377">
    <property type="component" value="Unassembled WGS sequence"/>
</dbReference>
<proteinExistence type="predicted"/>
<sequence>MSSQVPSNTGGSSEDHADTGAKNESDASPLAEGRHPNAAPRSRRRLFIIFGAVTTIVVLGLALGLGLGLGLKHHSSTNYVITNSSFLLDPSFEITSTPTTRYYEWVVEEATGAPDGFERPMLVVNNQFPGPLIEVNSGDELVVNVFNKMANGTTIHWHGQLQNGTNYMDGTNGITQCTIPPGMNFTYRYQINPNQYGTFWWHAHASTQYTDGIYGPLVIHSPNEPILGQYDREAVVVMSDWYHEMSSGLLTQYLSNAGIDGSNYGGFNPGAEPPPDSGLINGKMTGSSFIFEPNLRYRLRLINAATLTQFIFSVDSHVLTVVEADGTSLVGVDVHRVPINIAQRYSVILTTNQTVGTYNVRAEMQSICYKLTNNKLNTLVLGTMTYGASPSTNVNGQDWNDVYPGACLDLNSTMIVPAISMTPPSSTMDVTVAMSFQQTVASGGQQTRAFLNNTSWEPDSTDATVLQVQSYGTQNTFDSNQLVVISDDINVITLILNNYDDASHPFHLHGHVFWILGEGDGSYINGTSVLSYNNPPRRDTLTIPGFGWIAIRFIADNPGMWAFHCHVGWHMAAGLLMQFESLPSKIQQFTIPSYISDQCAAQSGGAVVGKRGMLPALGL</sequence>
<keyword evidence="2" id="KW-1185">Reference proteome</keyword>
<organism evidence="1 2">
    <name type="scientific">Hygrophoropsis aurantiaca</name>
    <dbReference type="NCBI Taxonomy" id="72124"/>
    <lineage>
        <taxon>Eukaryota</taxon>
        <taxon>Fungi</taxon>
        <taxon>Dikarya</taxon>
        <taxon>Basidiomycota</taxon>
        <taxon>Agaricomycotina</taxon>
        <taxon>Agaricomycetes</taxon>
        <taxon>Agaricomycetidae</taxon>
        <taxon>Boletales</taxon>
        <taxon>Coniophorineae</taxon>
        <taxon>Hygrophoropsidaceae</taxon>
        <taxon>Hygrophoropsis</taxon>
    </lineage>
</organism>
<protein>
    <submittedName>
        <fullName evidence="1">Multi-copper oxidase laccase-like protein</fullName>
    </submittedName>
</protein>
<comment type="caution">
    <text evidence="1">The sequence shown here is derived from an EMBL/GenBank/DDBJ whole genome shotgun (WGS) entry which is preliminary data.</text>
</comment>
<reference evidence="1" key="1">
    <citation type="journal article" date="2021" name="New Phytol.">
        <title>Evolutionary innovations through gain and loss of genes in the ectomycorrhizal Boletales.</title>
        <authorList>
            <person name="Wu G."/>
            <person name="Miyauchi S."/>
            <person name="Morin E."/>
            <person name="Kuo A."/>
            <person name="Drula E."/>
            <person name="Varga T."/>
            <person name="Kohler A."/>
            <person name="Feng B."/>
            <person name="Cao Y."/>
            <person name="Lipzen A."/>
            <person name="Daum C."/>
            <person name="Hundley H."/>
            <person name="Pangilinan J."/>
            <person name="Johnson J."/>
            <person name="Barry K."/>
            <person name="LaButti K."/>
            <person name="Ng V."/>
            <person name="Ahrendt S."/>
            <person name="Min B."/>
            <person name="Choi I.G."/>
            <person name="Park H."/>
            <person name="Plett J.M."/>
            <person name="Magnuson J."/>
            <person name="Spatafora J.W."/>
            <person name="Nagy L.G."/>
            <person name="Henrissat B."/>
            <person name="Grigoriev I.V."/>
            <person name="Yang Z.L."/>
            <person name="Xu J."/>
            <person name="Martin F.M."/>
        </authorList>
    </citation>
    <scope>NUCLEOTIDE SEQUENCE</scope>
    <source>
        <strain evidence="1">ATCC 28755</strain>
    </source>
</reference>
<gene>
    <name evidence="1" type="ORF">BJ138DRAFT_377797</name>
</gene>
<accession>A0ACB8A5A5</accession>
<evidence type="ECO:0000313" key="2">
    <source>
        <dbReference type="Proteomes" id="UP000790377"/>
    </source>
</evidence>
<evidence type="ECO:0000313" key="1">
    <source>
        <dbReference type="EMBL" id="KAH7908254.1"/>
    </source>
</evidence>
<dbReference type="EMBL" id="MU267834">
    <property type="protein sequence ID" value="KAH7908254.1"/>
    <property type="molecule type" value="Genomic_DNA"/>
</dbReference>